<dbReference type="Gene3D" id="3.30.70.20">
    <property type="match status" value="1"/>
</dbReference>
<evidence type="ECO:0000259" key="7">
    <source>
        <dbReference type="PROSITE" id="PS51379"/>
    </source>
</evidence>
<dbReference type="PATRIC" id="fig|1167006.5.peg.948"/>
<dbReference type="InterPro" id="IPR006137">
    <property type="entry name" value="NADH_UbQ_OxRdtase-like_20kDa"/>
</dbReference>
<proteinExistence type="inferred from homology"/>
<keyword evidence="3" id="KW-0004">4Fe-4S</keyword>
<organism evidence="8 9">
    <name type="scientific">Desulfocapsa sulfexigens (strain DSM 10523 / SB164P1)</name>
    <dbReference type="NCBI Taxonomy" id="1167006"/>
    <lineage>
        <taxon>Bacteria</taxon>
        <taxon>Pseudomonadati</taxon>
        <taxon>Thermodesulfobacteriota</taxon>
        <taxon>Desulfobulbia</taxon>
        <taxon>Desulfobulbales</taxon>
        <taxon>Desulfocapsaceae</taxon>
        <taxon>Desulfocapsa</taxon>
    </lineage>
</organism>
<comment type="similarity">
    <text evidence="2">Belongs to the complex I 20 kDa subunit family.</text>
</comment>
<dbReference type="KEGG" id="dsf:UWK_00845"/>
<dbReference type="GO" id="GO:0046872">
    <property type="term" value="F:metal ion binding"/>
    <property type="evidence" value="ECO:0007669"/>
    <property type="project" value="UniProtKB-KW"/>
</dbReference>
<evidence type="ECO:0000313" key="8">
    <source>
        <dbReference type="EMBL" id="AGF77419.1"/>
    </source>
</evidence>
<dbReference type="STRING" id="1167006.UWK_00845"/>
<dbReference type="Gene3D" id="3.40.50.12280">
    <property type="match status" value="1"/>
</dbReference>
<dbReference type="PANTHER" id="PTHR42989">
    <property type="entry name" value="HYDROGENASE-4 COMPONENT I"/>
    <property type="match status" value="1"/>
</dbReference>
<dbReference type="Pfam" id="PF01058">
    <property type="entry name" value="Oxidored_q6"/>
    <property type="match status" value="1"/>
</dbReference>
<dbReference type="PROSITE" id="PS51379">
    <property type="entry name" value="4FE4S_FER_2"/>
    <property type="match status" value="1"/>
</dbReference>
<dbReference type="RefSeq" id="WP_015403115.1">
    <property type="nucleotide sequence ID" value="NC_020304.1"/>
</dbReference>
<evidence type="ECO:0000313" key="9">
    <source>
        <dbReference type="Proteomes" id="UP000011721"/>
    </source>
</evidence>
<name>M1NCC3_DESSD</name>
<dbReference type="EMBL" id="CP003985">
    <property type="protein sequence ID" value="AGF77419.1"/>
    <property type="molecule type" value="Genomic_DNA"/>
</dbReference>
<dbReference type="InterPro" id="IPR017896">
    <property type="entry name" value="4Fe4S_Fe-S-bd"/>
</dbReference>
<reference evidence="9" key="1">
    <citation type="journal article" date="2013" name="Stand. Genomic Sci.">
        <title>Complete genome sequence of Desulfocapsa sulfexigens, a marine deltaproteobacterium specialized in disproportionating inorganic sulfur compounds.</title>
        <authorList>
            <person name="Finster K.W."/>
            <person name="Kjeldsen K.U."/>
            <person name="Kube M."/>
            <person name="Reinhardt R."/>
            <person name="Mussmann M."/>
            <person name="Amann R."/>
            <person name="Schreiber L."/>
        </authorList>
    </citation>
    <scope>NUCLEOTIDE SEQUENCE [LARGE SCALE GENOMIC DNA]</scope>
    <source>
        <strain evidence="9">DSM 10523 / SB164P1</strain>
    </source>
</reference>
<dbReference type="eggNOG" id="COG3260">
    <property type="taxonomic scope" value="Bacteria"/>
</dbReference>
<accession>M1NCC3</accession>
<dbReference type="PANTHER" id="PTHR42989:SF1">
    <property type="entry name" value="FORMATE HYDROGENLYASE SUBUNIT 7-RELATED"/>
    <property type="match status" value="1"/>
</dbReference>
<protein>
    <submittedName>
        <fullName evidence="8">Ni,Fe-hydrogenase III small subunit</fullName>
    </submittedName>
</protein>
<dbReference type="GO" id="GO:0051539">
    <property type="term" value="F:4 iron, 4 sulfur cluster binding"/>
    <property type="evidence" value="ECO:0007669"/>
    <property type="project" value="UniProtKB-KW"/>
</dbReference>
<evidence type="ECO:0000256" key="1">
    <source>
        <dbReference type="ARBA" id="ARBA00001966"/>
    </source>
</evidence>
<gene>
    <name evidence="8" type="ordered locus">UWK_00845</name>
</gene>
<dbReference type="eggNOG" id="COG1143">
    <property type="taxonomic scope" value="Bacteria"/>
</dbReference>
<keyword evidence="4" id="KW-0479">Metal-binding</keyword>
<dbReference type="Proteomes" id="UP000011721">
    <property type="component" value="Chromosome"/>
</dbReference>
<dbReference type="InterPro" id="IPR052375">
    <property type="entry name" value="Complex_I_20kDa-like"/>
</dbReference>
<keyword evidence="6" id="KW-0411">Iron-sulfur</keyword>
<evidence type="ECO:0000256" key="4">
    <source>
        <dbReference type="ARBA" id="ARBA00022723"/>
    </source>
</evidence>
<dbReference type="OrthoDB" id="9786737at2"/>
<comment type="cofactor">
    <cofactor evidence="1">
        <name>[4Fe-4S] cluster</name>
        <dbReference type="ChEBI" id="CHEBI:49883"/>
    </cofactor>
</comment>
<keyword evidence="5" id="KW-0408">Iron</keyword>
<dbReference type="SUPFAM" id="SSF54862">
    <property type="entry name" value="4Fe-4S ferredoxins"/>
    <property type="match status" value="1"/>
</dbReference>
<feature type="domain" description="4Fe-4S ferredoxin-type" evidence="7">
    <location>
        <begin position="31"/>
        <end position="61"/>
    </location>
</feature>
<keyword evidence="9" id="KW-1185">Reference proteome</keyword>
<dbReference type="SUPFAM" id="SSF56770">
    <property type="entry name" value="HydA/Nqo6-like"/>
    <property type="match status" value="1"/>
</dbReference>
<sequence length="247" mass="27428">MLKVIKNRLEQGHRTSRYPKEEIQLYKRFRGLPKVDSKCDAALVKRCADACPQECIDTNTRKIDLGRCVFCGLCETLSEGRFVQFSQNFEMGTSNRDDLFTHGDLPALAEHSKKHFKKLFGRSLQLRQISAAGCNACEADTNVLNTPFFDLQRFGIQFVASPRHADGIHVTGPISENMRQATITTWEAVPSPKVVIASGACAISGGPFYGSDEIVGDLNKLIPVDLYIPGCPPHPLTTLHALLNYFK</sequence>
<evidence type="ECO:0000256" key="2">
    <source>
        <dbReference type="ARBA" id="ARBA00009173"/>
    </source>
</evidence>
<evidence type="ECO:0000256" key="5">
    <source>
        <dbReference type="ARBA" id="ARBA00023004"/>
    </source>
</evidence>
<dbReference type="AlphaFoldDB" id="M1NCC3"/>
<dbReference type="HOGENOM" id="CLU_055737_5_1_7"/>
<evidence type="ECO:0000256" key="6">
    <source>
        <dbReference type="ARBA" id="ARBA00023014"/>
    </source>
</evidence>
<evidence type="ECO:0000256" key="3">
    <source>
        <dbReference type="ARBA" id="ARBA00022485"/>
    </source>
</evidence>